<proteinExistence type="predicted"/>
<feature type="compositionally biased region" description="Acidic residues" evidence="5">
    <location>
        <begin position="494"/>
        <end position="513"/>
    </location>
</feature>
<dbReference type="OrthoDB" id="413460at2759"/>
<feature type="region of interest" description="Disordered" evidence="5">
    <location>
        <begin position="482"/>
        <end position="513"/>
    </location>
</feature>
<dbReference type="InterPro" id="IPR027417">
    <property type="entry name" value="P-loop_NTPase"/>
</dbReference>
<feature type="compositionally biased region" description="Basic and acidic residues" evidence="5">
    <location>
        <begin position="182"/>
        <end position="195"/>
    </location>
</feature>
<keyword evidence="2" id="KW-0067">ATP-binding</keyword>
<dbReference type="Gene3D" id="3.40.50.10810">
    <property type="entry name" value="Tandem AAA-ATPase domain"/>
    <property type="match status" value="1"/>
</dbReference>
<feature type="compositionally biased region" description="Basic and acidic residues" evidence="5">
    <location>
        <begin position="262"/>
        <end position="275"/>
    </location>
</feature>
<sequence length="513" mass="59065">MASYDTNDIASNGSDEDQTLTETYNTSNEEDQEEYGELSDVPEDQQLDTVGSEDETETEPETEAHQLENLGVELVEQTSLESRLQSNATRLLAQQSLETDQKRLLRTQTKLNKIKYELRKLQNKLNSPLVKISEKERLRKQILEMTNGELRETEEDIKDITERIELSLKEGSDQVGTVGSRENNDLNERQPGETEKEFLIRTGKLTAFGNTTGFYVERNHHDKPQDPDQDRELEVADMGPISHQNLRIPGFINKETAMPKTDNGKSKEIKVKGEDSGEEDYELEEEEEEDDDEEMEKSEYDYDDDDQEEETDPTLPGRKKQKLLTEEEIRNIDDGDSQFFESRLKTWCYHRSKHRDNKDNKDNATPEWFKPHPTNADAVLTPEFRIPGDIYPSLFDYQRTGIQWLYELYSLSHGGIISDEMGLGKTIQIVSFVAGLHYSGLLQKGHPVLIVCPATVLTQWVNEFHSWWGALRVMVLHSIGSGMGKKRKGRKSEEEEEEEELELENGLEDELMY</sequence>
<name>A0A9P8PUJ8_WICPI</name>
<keyword evidence="4" id="KW-0175">Coiled coil</keyword>
<dbReference type="InterPro" id="IPR050496">
    <property type="entry name" value="SNF2_RAD54_helicase_repair"/>
</dbReference>
<feature type="compositionally biased region" description="Polar residues" evidence="5">
    <location>
        <begin position="1"/>
        <end position="13"/>
    </location>
</feature>
<feature type="region of interest" description="Disordered" evidence="5">
    <location>
        <begin position="1"/>
        <end position="68"/>
    </location>
</feature>
<comment type="caution">
    <text evidence="7">The sequence shown here is derived from an EMBL/GenBank/DDBJ whole genome shotgun (WGS) entry which is preliminary data.</text>
</comment>
<feature type="compositionally biased region" description="Acidic residues" evidence="5">
    <location>
        <begin position="28"/>
        <end position="61"/>
    </location>
</feature>
<dbReference type="SUPFAM" id="SSF52540">
    <property type="entry name" value="P-loop containing nucleoside triphosphate hydrolases"/>
    <property type="match status" value="1"/>
</dbReference>
<evidence type="ECO:0000313" key="8">
    <source>
        <dbReference type="Proteomes" id="UP000774326"/>
    </source>
</evidence>
<feature type="region of interest" description="Disordered" evidence="5">
    <location>
        <begin position="241"/>
        <end position="323"/>
    </location>
</feature>
<dbReference type="EMBL" id="JAEUBG010005150">
    <property type="protein sequence ID" value="KAH3677649.1"/>
    <property type="molecule type" value="Genomic_DNA"/>
</dbReference>
<evidence type="ECO:0000313" key="7">
    <source>
        <dbReference type="EMBL" id="KAH3677649.1"/>
    </source>
</evidence>
<evidence type="ECO:0000256" key="2">
    <source>
        <dbReference type="ARBA" id="ARBA00022840"/>
    </source>
</evidence>
<organism evidence="7 8">
    <name type="scientific">Wickerhamomyces pijperi</name>
    <name type="common">Yeast</name>
    <name type="synonym">Pichia pijperi</name>
    <dbReference type="NCBI Taxonomy" id="599730"/>
    <lineage>
        <taxon>Eukaryota</taxon>
        <taxon>Fungi</taxon>
        <taxon>Dikarya</taxon>
        <taxon>Ascomycota</taxon>
        <taxon>Saccharomycotina</taxon>
        <taxon>Saccharomycetes</taxon>
        <taxon>Phaffomycetales</taxon>
        <taxon>Wickerhamomycetaceae</taxon>
        <taxon>Wickerhamomyces</taxon>
    </lineage>
</organism>
<dbReference type="Proteomes" id="UP000774326">
    <property type="component" value="Unassembled WGS sequence"/>
</dbReference>
<dbReference type="GO" id="GO:0005524">
    <property type="term" value="F:ATP binding"/>
    <property type="evidence" value="ECO:0007669"/>
    <property type="project" value="InterPro"/>
</dbReference>
<dbReference type="GO" id="GO:0006283">
    <property type="term" value="P:transcription-coupled nucleotide-excision repair"/>
    <property type="evidence" value="ECO:0007669"/>
    <property type="project" value="TreeGrafter"/>
</dbReference>
<comment type="catalytic activity">
    <reaction evidence="3">
        <text>ATP + H2O = ADP + phosphate + H(+)</text>
        <dbReference type="Rhea" id="RHEA:13065"/>
        <dbReference type="ChEBI" id="CHEBI:15377"/>
        <dbReference type="ChEBI" id="CHEBI:15378"/>
        <dbReference type="ChEBI" id="CHEBI:30616"/>
        <dbReference type="ChEBI" id="CHEBI:43474"/>
        <dbReference type="ChEBI" id="CHEBI:456216"/>
        <dbReference type="EC" id="3.6.4.12"/>
    </reaction>
</comment>
<evidence type="ECO:0000256" key="4">
    <source>
        <dbReference type="SAM" id="Coils"/>
    </source>
</evidence>
<evidence type="ECO:0000256" key="1">
    <source>
        <dbReference type="ARBA" id="ARBA00022741"/>
    </source>
</evidence>
<dbReference type="InterPro" id="IPR000330">
    <property type="entry name" value="SNF2_N"/>
</dbReference>
<feature type="compositionally biased region" description="Acidic residues" evidence="5">
    <location>
        <begin position="276"/>
        <end position="312"/>
    </location>
</feature>
<gene>
    <name evidence="7" type="ORF">WICPIJ_008935</name>
</gene>
<feature type="non-terminal residue" evidence="7">
    <location>
        <position position="513"/>
    </location>
</feature>
<evidence type="ECO:0000256" key="3">
    <source>
        <dbReference type="ARBA" id="ARBA00047995"/>
    </source>
</evidence>
<reference evidence="7" key="1">
    <citation type="journal article" date="2021" name="Open Biol.">
        <title>Shared evolutionary footprints suggest mitochondrial oxidative damage underlies multiple complex I losses in fungi.</title>
        <authorList>
            <person name="Schikora-Tamarit M.A."/>
            <person name="Marcet-Houben M."/>
            <person name="Nosek J."/>
            <person name="Gabaldon T."/>
        </authorList>
    </citation>
    <scope>NUCLEOTIDE SEQUENCE</scope>
    <source>
        <strain evidence="7">CBS2887</strain>
    </source>
</reference>
<evidence type="ECO:0000256" key="5">
    <source>
        <dbReference type="SAM" id="MobiDB-lite"/>
    </source>
</evidence>
<feature type="domain" description="SNF2 N-terminal" evidence="6">
    <location>
        <begin position="397"/>
        <end position="483"/>
    </location>
</feature>
<dbReference type="GO" id="GO:0005634">
    <property type="term" value="C:nucleus"/>
    <property type="evidence" value="ECO:0007669"/>
    <property type="project" value="TreeGrafter"/>
</dbReference>
<accession>A0A9P8PUJ8</accession>
<reference evidence="7" key="2">
    <citation type="submission" date="2021-01" db="EMBL/GenBank/DDBJ databases">
        <authorList>
            <person name="Schikora-Tamarit M.A."/>
        </authorList>
    </citation>
    <scope>NUCLEOTIDE SEQUENCE</scope>
    <source>
        <strain evidence="7">CBS2887</strain>
    </source>
</reference>
<keyword evidence="8" id="KW-1185">Reference proteome</keyword>
<feature type="coiled-coil region" evidence="4">
    <location>
        <begin position="104"/>
        <end position="170"/>
    </location>
</feature>
<dbReference type="AlphaFoldDB" id="A0A9P8PUJ8"/>
<keyword evidence="1" id="KW-0547">Nucleotide-binding</keyword>
<dbReference type="GO" id="GO:0003678">
    <property type="term" value="F:DNA helicase activity"/>
    <property type="evidence" value="ECO:0007669"/>
    <property type="project" value="UniProtKB-EC"/>
</dbReference>
<dbReference type="Pfam" id="PF00176">
    <property type="entry name" value="SNF2-rel_dom"/>
    <property type="match status" value="1"/>
</dbReference>
<dbReference type="InterPro" id="IPR038718">
    <property type="entry name" value="SNF2-like_sf"/>
</dbReference>
<evidence type="ECO:0000259" key="6">
    <source>
        <dbReference type="Pfam" id="PF00176"/>
    </source>
</evidence>
<feature type="region of interest" description="Disordered" evidence="5">
    <location>
        <begin position="171"/>
        <end position="195"/>
    </location>
</feature>
<dbReference type="PANTHER" id="PTHR45629">
    <property type="entry name" value="SNF2/RAD54 FAMILY MEMBER"/>
    <property type="match status" value="1"/>
</dbReference>
<protein>
    <recommendedName>
        <fullName evidence="6">SNF2 N-terminal domain-containing protein</fullName>
    </recommendedName>
</protein>
<dbReference type="PANTHER" id="PTHR45629:SF7">
    <property type="entry name" value="DNA EXCISION REPAIR PROTEIN ERCC-6-RELATED"/>
    <property type="match status" value="1"/>
</dbReference>